<feature type="domain" description="HTH tetR-type" evidence="6">
    <location>
        <begin position="8"/>
        <end position="68"/>
    </location>
</feature>
<keyword evidence="4" id="KW-0804">Transcription</keyword>
<dbReference type="Gene3D" id="1.10.357.10">
    <property type="entry name" value="Tetracycline Repressor, domain 2"/>
    <property type="match status" value="1"/>
</dbReference>
<organism evidence="7 8">
    <name type="scientific">Nocardia terpenica</name>
    <dbReference type="NCBI Taxonomy" id="455432"/>
    <lineage>
        <taxon>Bacteria</taxon>
        <taxon>Bacillati</taxon>
        <taxon>Actinomycetota</taxon>
        <taxon>Actinomycetes</taxon>
        <taxon>Mycobacteriales</taxon>
        <taxon>Nocardiaceae</taxon>
        <taxon>Nocardia</taxon>
    </lineage>
</organism>
<dbReference type="SUPFAM" id="SSF48498">
    <property type="entry name" value="Tetracyclin repressor-like, C-terminal domain"/>
    <property type="match status" value="1"/>
</dbReference>
<dbReference type="InterPro" id="IPR001647">
    <property type="entry name" value="HTH_TetR"/>
</dbReference>
<dbReference type="EMBL" id="CP046173">
    <property type="protein sequence ID" value="QIS21480.1"/>
    <property type="molecule type" value="Genomic_DNA"/>
</dbReference>
<keyword evidence="2" id="KW-0805">Transcription regulation</keyword>
<dbReference type="GO" id="GO:0000976">
    <property type="term" value="F:transcription cis-regulatory region binding"/>
    <property type="evidence" value="ECO:0007669"/>
    <property type="project" value="TreeGrafter"/>
</dbReference>
<proteinExistence type="predicted"/>
<evidence type="ECO:0000256" key="5">
    <source>
        <dbReference type="PROSITE-ProRule" id="PRU00335"/>
    </source>
</evidence>
<evidence type="ECO:0000256" key="2">
    <source>
        <dbReference type="ARBA" id="ARBA00023015"/>
    </source>
</evidence>
<dbReference type="Pfam" id="PF00440">
    <property type="entry name" value="TetR_N"/>
    <property type="match status" value="1"/>
</dbReference>
<feature type="DNA-binding region" description="H-T-H motif" evidence="5">
    <location>
        <begin position="31"/>
        <end position="50"/>
    </location>
</feature>
<dbReference type="GO" id="GO:0003700">
    <property type="term" value="F:DNA-binding transcription factor activity"/>
    <property type="evidence" value="ECO:0007669"/>
    <property type="project" value="TreeGrafter"/>
</dbReference>
<evidence type="ECO:0000256" key="1">
    <source>
        <dbReference type="ARBA" id="ARBA00022491"/>
    </source>
</evidence>
<dbReference type="SUPFAM" id="SSF46689">
    <property type="entry name" value="Homeodomain-like"/>
    <property type="match status" value="1"/>
</dbReference>
<accession>A0A6G9Z7S8</accession>
<gene>
    <name evidence="7" type="ORF">F6W96_27240</name>
</gene>
<dbReference type="PROSITE" id="PS50977">
    <property type="entry name" value="HTH_TETR_2"/>
    <property type="match status" value="1"/>
</dbReference>
<dbReference type="PANTHER" id="PTHR30055:SF234">
    <property type="entry name" value="HTH-TYPE TRANSCRIPTIONAL REGULATOR BETI"/>
    <property type="match status" value="1"/>
</dbReference>
<reference evidence="7 8" key="1">
    <citation type="journal article" date="2019" name="ACS Chem. Biol.">
        <title>Identification and Mobilization of a Cryptic Antibiotic Biosynthesis Gene Locus from a Human-Pathogenic Nocardia Isolate.</title>
        <authorList>
            <person name="Herisse M."/>
            <person name="Ishida K."/>
            <person name="Porter J.L."/>
            <person name="Howden B."/>
            <person name="Hertweck C."/>
            <person name="Stinear T.P."/>
            <person name="Pidot S.J."/>
        </authorList>
    </citation>
    <scope>NUCLEOTIDE SEQUENCE [LARGE SCALE GENOMIC DNA]</scope>
    <source>
        <strain evidence="7 8">AUSMDU00012715</strain>
    </source>
</reference>
<sequence>MPKIVDPTERRKAVADAVFRVVTREGVENASLRRVAEEAGLVVGSVRHYFASHAELLSFTLAELNRRITDRVLEHLAELFPEGMVVPDVPGSHAERILVELLPLDRARFEESAVWLAFTTAARSRPELAELAAQPVAGARSLVHRVLSAMAEAGVLRGVDLELETDRLAALLDGLALAAVVDPARRDPNAMRAVLRLHLANLVGPQPKSGAGRTSTPGRPR</sequence>
<dbReference type="Pfam" id="PF13977">
    <property type="entry name" value="TetR_C_6"/>
    <property type="match status" value="1"/>
</dbReference>
<evidence type="ECO:0000313" key="7">
    <source>
        <dbReference type="EMBL" id="QIS21480.1"/>
    </source>
</evidence>
<dbReference type="InterPro" id="IPR036271">
    <property type="entry name" value="Tet_transcr_reg_TetR-rel_C_sf"/>
</dbReference>
<dbReference type="PANTHER" id="PTHR30055">
    <property type="entry name" value="HTH-TYPE TRANSCRIPTIONAL REGULATOR RUTR"/>
    <property type="match status" value="1"/>
</dbReference>
<dbReference type="AlphaFoldDB" id="A0A6G9Z7S8"/>
<keyword evidence="3 5" id="KW-0238">DNA-binding</keyword>
<evidence type="ECO:0000259" key="6">
    <source>
        <dbReference type="PROSITE" id="PS50977"/>
    </source>
</evidence>
<dbReference type="RefSeq" id="WP_167488773.1">
    <property type="nucleotide sequence ID" value="NZ_CP046173.1"/>
</dbReference>
<protein>
    <submittedName>
        <fullName evidence="7">TetR family transcriptional regulator</fullName>
    </submittedName>
</protein>
<dbReference type="InterPro" id="IPR039538">
    <property type="entry name" value="BetI_C"/>
</dbReference>
<evidence type="ECO:0000256" key="3">
    <source>
        <dbReference type="ARBA" id="ARBA00023125"/>
    </source>
</evidence>
<dbReference type="InterPro" id="IPR050109">
    <property type="entry name" value="HTH-type_TetR-like_transc_reg"/>
</dbReference>
<name>A0A6G9Z7S8_9NOCA</name>
<evidence type="ECO:0000313" key="8">
    <source>
        <dbReference type="Proteomes" id="UP000500953"/>
    </source>
</evidence>
<dbReference type="Proteomes" id="UP000500953">
    <property type="component" value="Chromosome"/>
</dbReference>
<dbReference type="InterPro" id="IPR009057">
    <property type="entry name" value="Homeodomain-like_sf"/>
</dbReference>
<keyword evidence="1" id="KW-0678">Repressor</keyword>
<evidence type="ECO:0000256" key="4">
    <source>
        <dbReference type="ARBA" id="ARBA00023163"/>
    </source>
</evidence>